<evidence type="ECO:0000256" key="1">
    <source>
        <dbReference type="SAM" id="SignalP"/>
    </source>
</evidence>
<dbReference type="RefSeq" id="WP_141650416.1">
    <property type="nucleotide sequence ID" value="NZ_CCVW01000001.1"/>
</dbReference>
<gene>
    <name evidence="2" type="ORF">BN59_00831</name>
</gene>
<evidence type="ECO:0000313" key="3">
    <source>
        <dbReference type="Proteomes" id="UP000044071"/>
    </source>
</evidence>
<accession>A0A078KU93</accession>
<dbReference type="EMBL" id="CCSB01000001">
    <property type="protein sequence ID" value="CDZ76557.1"/>
    <property type="molecule type" value="Genomic_DNA"/>
</dbReference>
<dbReference type="Proteomes" id="UP000044071">
    <property type="component" value="Unassembled WGS sequence"/>
</dbReference>
<keyword evidence="3" id="KW-1185">Reference proteome</keyword>
<dbReference type="AlphaFoldDB" id="A0A078KU93"/>
<dbReference type="eggNOG" id="ENOG5030XEN">
    <property type="taxonomic scope" value="Bacteria"/>
</dbReference>
<dbReference type="STRING" id="1034943.BN59_00831"/>
<organism evidence="2 3">
    <name type="scientific">Legionella massiliensis</name>
    <dbReference type="NCBI Taxonomy" id="1034943"/>
    <lineage>
        <taxon>Bacteria</taxon>
        <taxon>Pseudomonadati</taxon>
        <taxon>Pseudomonadota</taxon>
        <taxon>Gammaproteobacteria</taxon>
        <taxon>Legionellales</taxon>
        <taxon>Legionellaceae</taxon>
        <taxon>Legionella</taxon>
    </lineage>
</organism>
<protein>
    <recommendedName>
        <fullName evidence="4">Intracellular multiplication protein IcmX</fullName>
    </recommendedName>
</protein>
<proteinExistence type="predicted"/>
<sequence length="489" mass="51910">MMKLSVRLVLPGLLLTAASNSFASGPDLSYLQQYLQNLGYYLGINIATNPIPAQGQPQPVPPIPYQGLLGATDSYSASMPETLLNTTFNAVTAFLAANFTMPSVSINSRGNPTPLVNILSSTAPNINGSVNTINQYSGFSFNPTGSNGSYSYYTPNNASSISVSNLIDQQPYQGDPISQGILNILSTPDYTYCQNTVDSNGLATCQGNVPQLTEYQVMANVLGAPQNAIGSAAITSTPLPGTNDYLLSQNNTTLIGQLNVNSLIGPLLYSNTDIQTQQTGQTDNPGLIAQNGNQLANNFIRYVSGLVSPMPLPSASSYDSLVTTANGAFSPTQQQAKATLVGYLTSVRTYAAQMSVGLSNLYYIMSKRIAIPTNPNSAGTNNSPSSEALNEFNMATWRLFNPANPNASGSDSATLWIKQINGASPATVQKEMAVLLAEINYQLYLNRQQEERILLTNTLLLLQNAKAAQPSPILNAPNTTPVTTSNTGS</sequence>
<name>A0A078KU93_9GAMM</name>
<reference evidence="2 3" key="1">
    <citation type="submission" date="2014-06" db="EMBL/GenBank/DDBJ databases">
        <authorList>
            <person name="Urmite Genomes Urmite Genomes"/>
        </authorList>
    </citation>
    <scope>NUCLEOTIDE SEQUENCE [LARGE SCALE GENOMIC DNA]</scope>
</reference>
<keyword evidence="1" id="KW-0732">Signal</keyword>
<feature type="chain" id="PRO_5009744006" description="Intracellular multiplication protein IcmX" evidence="1">
    <location>
        <begin position="24"/>
        <end position="489"/>
    </location>
</feature>
<evidence type="ECO:0008006" key="4">
    <source>
        <dbReference type="Google" id="ProtNLM"/>
    </source>
</evidence>
<feature type="signal peptide" evidence="1">
    <location>
        <begin position="1"/>
        <end position="23"/>
    </location>
</feature>
<evidence type="ECO:0000313" key="2">
    <source>
        <dbReference type="EMBL" id="CDZ76557.1"/>
    </source>
</evidence>